<proteinExistence type="predicted"/>
<dbReference type="InterPro" id="IPR058154">
    <property type="entry name" value="Bxb1_TTP-like"/>
</dbReference>
<dbReference type="AlphaFoldDB" id="A0A087DQL3"/>
<dbReference type="RefSeq" id="WP_051922845.1">
    <property type="nucleotide sequence ID" value="NZ_JGZP01000011.1"/>
</dbReference>
<organism evidence="1 2">
    <name type="scientific">Bifidobacterium stellenboschense</name>
    <dbReference type="NCBI Taxonomy" id="762211"/>
    <lineage>
        <taxon>Bacteria</taxon>
        <taxon>Bacillati</taxon>
        <taxon>Actinomycetota</taxon>
        <taxon>Actinomycetes</taxon>
        <taxon>Bifidobacteriales</taxon>
        <taxon>Bifidobacteriaceae</taxon>
        <taxon>Bifidobacterium</taxon>
    </lineage>
</organism>
<dbReference type="STRING" id="762211.BSTEL_0624"/>
<comment type="caution">
    <text evidence="1">The sequence shown here is derived from an EMBL/GenBank/DDBJ whole genome shotgun (WGS) entry which is preliminary data.</text>
</comment>
<dbReference type="EMBL" id="JGZP01000011">
    <property type="protein sequence ID" value="KFI97813.1"/>
    <property type="molecule type" value="Genomic_DNA"/>
</dbReference>
<gene>
    <name evidence="1" type="ORF">BSTEL_0624</name>
</gene>
<keyword evidence="2" id="KW-1185">Reference proteome</keyword>
<evidence type="ECO:0000313" key="1">
    <source>
        <dbReference type="EMBL" id="KFI97813.1"/>
    </source>
</evidence>
<dbReference type="Pfam" id="PF25681">
    <property type="entry name" value="Phage_TTP_17"/>
    <property type="match status" value="1"/>
</dbReference>
<dbReference type="eggNOG" id="COG5492">
    <property type="taxonomic scope" value="Bacteria"/>
</dbReference>
<accession>A0A087DQL3</accession>
<dbReference type="OrthoDB" id="2184509at2"/>
<name>A0A087DQL3_9BIFI</name>
<protein>
    <submittedName>
        <fullName evidence="1">Prophage LambdaSa03, structural protein</fullName>
    </submittedName>
</protein>
<reference evidence="1 2" key="1">
    <citation type="submission" date="2014-03" db="EMBL/GenBank/DDBJ databases">
        <title>Genomics of Bifidobacteria.</title>
        <authorList>
            <person name="Ventura M."/>
            <person name="Milani C."/>
            <person name="Lugli G.A."/>
        </authorList>
    </citation>
    <scope>NUCLEOTIDE SEQUENCE [LARGE SCALE GENOMIC DNA]</scope>
    <source>
        <strain evidence="1 2">DSM 23968</strain>
    </source>
</reference>
<sequence length="199" mass="21233">MAETNDATNVSLGKFKIGGYAYWAPSTAPLPTDATTPLPADYKLLGYLNEDGVTLSTDTDNTEVKDANGSTVLKVISSYAESAQFVLLEVLRAEAAKLRYNTDNVDGADKQMTIKHSMPSDETFRLVFELVKTGGVLDRFVAGLASRAEFGDRQEHAGDASAYDVTCALNDMGDGVTSIEYISKPATGDTTGDGKEGQQ</sequence>
<dbReference type="Proteomes" id="UP000029004">
    <property type="component" value="Unassembled WGS sequence"/>
</dbReference>
<evidence type="ECO:0000313" key="2">
    <source>
        <dbReference type="Proteomes" id="UP000029004"/>
    </source>
</evidence>